<proteinExistence type="predicted"/>
<dbReference type="AlphaFoldDB" id="A0A0V0IK83"/>
<organism evidence="1">
    <name type="scientific">Solanum chacoense</name>
    <name type="common">Chaco potato</name>
    <dbReference type="NCBI Taxonomy" id="4108"/>
    <lineage>
        <taxon>Eukaryota</taxon>
        <taxon>Viridiplantae</taxon>
        <taxon>Streptophyta</taxon>
        <taxon>Embryophyta</taxon>
        <taxon>Tracheophyta</taxon>
        <taxon>Spermatophyta</taxon>
        <taxon>Magnoliopsida</taxon>
        <taxon>eudicotyledons</taxon>
        <taxon>Gunneridae</taxon>
        <taxon>Pentapetalae</taxon>
        <taxon>asterids</taxon>
        <taxon>lamiids</taxon>
        <taxon>Solanales</taxon>
        <taxon>Solanaceae</taxon>
        <taxon>Solanoideae</taxon>
        <taxon>Solaneae</taxon>
        <taxon>Solanum</taxon>
    </lineage>
</organism>
<evidence type="ECO:0000313" key="1">
    <source>
        <dbReference type="EMBL" id="JAP33006.1"/>
    </source>
</evidence>
<accession>A0A0V0IK83</accession>
<name>A0A0V0IK83_SOLCH</name>
<protein>
    <submittedName>
        <fullName evidence="1">Putative ovule protein</fullName>
    </submittedName>
</protein>
<reference evidence="1" key="1">
    <citation type="submission" date="2015-12" db="EMBL/GenBank/DDBJ databases">
        <title>Gene expression during late stages of embryo sac development: a critical building block for successful pollen-pistil interactions.</title>
        <authorList>
            <person name="Liu Y."/>
            <person name="Joly V."/>
            <person name="Sabar M."/>
            <person name="Matton D.P."/>
        </authorList>
    </citation>
    <scope>NUCLEOTIDE SEQUENCE</scope>
</reference>
<dbReference type="EMBL" id="GEDG01005452">
    <property type="protein sequence ID" value="JAP33006.1"/>
    <property type="molecule type" value="Transcribed_RNA"/>
</dbReference>
<sequence>MVLPLFWMSWYQASLPCESHGYVSELALKVLCLDHAQPEPFILSPTYSLALTPKRVLSIRIM</sequence>